<feature type="repeat" description="ANK" evidence="1">
    <location>
        <begin position="67"/>
        <end position="99"/>
    </location>
</feature>
<gene>
    <name evidence="2" type="ORF">FEQ00_06232</name>
</gene>
<organism evidence="2 3">
    <name type="scientific">Burkholderia pseudomultivorans</name>
    <dbReference type="NCBI Taxonomy" id="1207504"/>
    <lineage>
        <taxon>Bacteria</taxon>
        <taxon>Pseudomonadati</taxon>
        <taxon>Pseudomonadota</taxon>
        <taxon>Betaproteobacteria</taxon>
        <taxon>Burkholderiales</taxon>
        <taxon>Burkholderiaceae</taxon>
        <taxon>Burkholderia</taxon>
        <taxon>Burkholderia cepacia complex</taxon>
    </lineage>
</organism>
<dbReference type="Pfam" id="PF12796">
    <property type="entry name" value="Ank_2"/>
    <property type="match status" value="1"/>
</dbReference>
<dbReference type="Gene3D" id="1.25.40.20">
    <property type="entry name" value="Ankyrin repeat-containing domain"/>
    <property type="match status" value="1"/>
</dbReference>
<dbReference type="PROSITE" id="PS50088">
    <property type="entry name" value="ANK_REPEAT"/>
    <property type="match status" value="1"/>
</dbReference>
<reference evidence="2 3" key="1">
    <citation type="submission" date="2019-06" db="EMBL/GenBank/DDBJ databases">
        <title>Evolution of Burkholderia multivorans in the lungs of Cystic Fibrosis patients.</title>
        <authorList>
            <person name="Moreira L.M."/>
        </authorList>
    </citation>
    <scope>NUCLEOTIDE SEQUENCE [LARGE SCALE GENOMIC DNA]</scope>
    <source>
        <strain evidence="2 3">VC13239</strain>
    </source>
</reference>
<dbReference type="InterPro" id="IPR002110">
    <property type="entry name" value="Ankyrin_rpt"/>
</dbReference>
<evidence type="ECO:0000313" key="2">
    <source>
        <dbReference type="EMBL" id="MDR8757772.1"/>
    </source>
</evidence>
<dbReference type="EMBL" id="VJSY01000071">
    <property type="protein sequence ID" value="MDR8757772.1"/>
    <property type="molecule type" value="Genomic_DNA"/>
</dbReference>
<evidence type="ECO:0008006" key="4">
    <source>
        <dbReference type="Google" id="ProtNLM"/>
    </source>
</evidence>
<proteinExistence type="predicted"/>
<dbReference type="SMART" id="SM00248">
    <property type="entry name" value="ANK"/>
    <property type="match status" value="2"/>
</dbReference>
<dbReference type="InterPro" id="IPR036770">
    <property type="entry name" value="Ankyrin_rpt-contain_sf"/>
</dbReference>
<evidence type="ECO:0000313" key="3">
    <source>
        <dbReference type="Proteomes" id="UP001248067"/>
    </source>
</evidence>
<dbReference type="Proteomes" id="UP001248067">
    <property type="component" value="Unassembled WGS sequence"/>
</dbReference>
<keyword evidence="3" id="KW-1185">Reference proteome</keyword>
<sequence length="216" mass="23272">MHQNALSSNDDLFAGLSAVQREAITDRHNALLSAIMQGKPRAVAAILAEPSPVPLVRLTHGTDNGTSGLTPLHQAAMVAHVEICRLLIKAGARLDAQATVFHRGPLTPLDGVRLIVNNPFVPAAKSKSVIRLLEREADRQGIDAETMQASVKRGRNGTVSLSVVNKHTGAILDYGRARLASDRAMTSPDVMEHILNLMPENRKRRFVLAEAGPALH</sequence>
<dbReference type="PROSITE" id="PS50297">
    <property type="entry name" value="ANK_REP_REGION"/>
    <property type="match status" value="1"/>
</dbReference>
<dbReference type="SUPFAM" id="SSF48403">
    <property type="entry name" value="Ankyrin repeat"/>
    <property type="match status" value="1"/>
</dbReference>
<evidence type="ECO:0000256" key="1">
    <source>
        <dbReference type="PROSITE-ProRule" id="PRU00023"/>
    </source>
</evidence>
<accession>A0ABU2ED03</accession>
<comment type="caution">
    <text evidence="2">The sequence shown here is derived from an EMBL/GenBank/DDBJ whole genome shotgun (WGS) entry which is preliminary data.</text>
</comment>
<protein>
    <recommendedName>
        <fullName evidence="4">Ankyrin</fullName>
    </recommendedName>
</protein>
<name>A0ABU2ED03_9BURK</name>
<dbReference type="RefSeq" id="WP_175897089.1">
    <property type="nucleotide sequence ID" value="NZ_CADFDQ010000031.1"/>
</dbReference>
<keyword evidence="1" id="KW-0040">ANK repeat</keyword>